<evidence type="ECO:0000256" key="11">
    <source>
        <dbReference type="ARBA" id="ARBA00023242"/>
    </source>
</evidence>
<feature type="region of interest" description="Disordered" evidence="12">
    <location>
        <begin position="182"/>
        <end position="267"/>
    </location>
</feature>
<feature type="compositionally biased region" description="Basic residues" evidence="12">
    <location>
        <begin position="577"/>
        <end position="588"/>
    </location>
</feature>
<accession>A0A9P0DFW5</accession>
<evidence type="ECO:0000313" key="15">
    <source>
        <dbReference type="Proteomes" id="UP001152799"/>
    </source>
</evidence>
<feature type="compositionally biased region" description="Polar residues" evidence="12">
    <location>
        <begin position="519"/>
        <end position="532"/>
    </location>
</feature>
<feature type="compositionally biased region" description="Polar residues" evidence="12">
    <location>
        <begin position="705"/>
        <end position="719"/>
    </location>
</feature>
<feature type="compositionally biased region" description="Low complexity" evidence="12">
    <location>
        <begin position="1088"/>
        <end position="1099"/>
    </location>
</feature>
<feature type="compositionally biased region" description="Polar residues" evidence="12">
    <location>
        <begin position="998"/>
        <end position="1022"/>
    </location>
</feature>
<dbReference type="InterPro" id="IPR041661">
    <property type="entry name" value="ZN622/Rei1/Reh1_Znf-C2H2"/>
</dbReference>
<feature type="compositionally biased region" description="Polar residues" evidence="12">
    <location>
        <begin position="69"/>
        <end position="80"/>
    </location>
</feature>
<dbReference type="GO" id="GO:0003677">
    <property type="term" value="F:DNA binding"/>
    <property type="evidence" value="ECO:0007669"/>
    <property type="project" value="UniProtKB-KW"/>
</dbReference>
<evidence type="ECO:0000256" key="5">
    <source>
        <dbReference type="ARBA" id="ARBA00022737"/>
    </source>
</evidence>
<evidence type="ECO:0000313" key="14">
    <source>
        <dbReference type="EMBL" id="CAH1122227.1"/>
    </source>
</evidence>
<dbReference type="Gene3D" id="3.30.160.60">
    <property type="entry name" value="Classic Zinc Finger"/>
    <property type="match status" value="1"/>
</dbReference>
<dbReference type="EMBL" id="OU892277">
    <property type="protein sequence ID" value="CAH1122227.1"/>
    <property type="molecule type" value="Genomic_DNA"/>
</dbReference>
<dbReference type="GO" id="GO:0005634">
    <property type="term" value="C:nucleus"/>
    <property type="evidence" value="ECO:0007669"/>
    <property type="project" value="TreeGrafter"/>
</dbReference>
<evidence type="ECO:0000259" key="13">
    <source>
        <dbReference type="PROSITE" id="PS00028"/>
    </source>
</evidence>
<evidence type="ECO:0000256" key="12">
    <source>
        <dbReference type="SAM" id="MobiDB-lite"/>
    </source>
</evidence>
<keyword evidence="11" id="KW-0539">Nucleus</keyword>
<organism evidence="14 15">
    <name type="scientific">Ceutorhynchus assimilis</name>
    <name type="common">cabbage seed weevil</name>
    <dbReference type="NCBI Taxonomy" id="467358"/>
    <lineage>
        <taxon>Eukaryota</taxon>
        <taxon>Metazoa</taxon>
        <taxon>Ecdysozoa</taxon>
        <taxon>Arthropoda</taxon>
        <taxon>Hexapoda</taxon>
        <taxon>Insecta</taxon>
        <taxon>Pterygota</taxon>
        <taxon>Neoptera</taxon>
        <taxon>Endopterygota</taxon>
        <taxon>Coleoptera</taxon>
        <taxon>Polyphaga</taxon>
        <taxon>Cucujiformia</taxon>
        <taxon>Curculionidae</taxon>
        <taxon>Ceutorhynchinae</taxon>
        <taxon>Ceutorhynchus</taxon>
    </lineage>
</organism>
<name>A0A9P0DFW5_9CUCU</name>
<feature type="domain" description="C2H2-type" evidence="13">
    <location>
        <begin position="540"/>
        <end position="562"/>
    </location>
</feature>
<dbReference type="Pfam" id="PF13912">
    <property type="entry name" value="zf-C2H2_6"/>
    <property type="match status" value="1"/>
</dbReference>
<feature type="compositionally biased region" description="Basic and acidic residues" evidence="12">
    <location>
        <begin position="835"/>
        <end position="849"/>
    </location>
</feature>
<keyword evidence="3" id="KW-0678">Repressor</keyword>
<evidence type="ECO:0000256" key="7">
    <source>
        <dbReference type="ARBA" id="ARBA00022833"/>
    </source>
</evidence>
<feature type="region of interest" description="Disordered" evidence="12">
    <location>
        <begin position="16"/>
        <end position="108"/>
    </location>
</feature>
<feature type="region of interest" description="Disordered" evidence="12">
    <location>
        <begin position="1087"/>
        <end position="1134"/>
    </location>
</feature>
<dbReference type="PANTHER" id="PTHR12487:SF7">
    <property type="entry name" value="PROTEIN TEASHIRT-RELATED"/>
    <property type="match status" value="1"/>
</dbReference>
<keyword evidence="15" id="KW-1185">Reference proteome</keyword>
<dbReference type="PROSITE" id="PS00028">
    <property type="entry name" value="ZINC_FINGER_C2H2_1"/>
    <property type="match status" value="4"/>
</dbReference>
<evidence type="ECO:0000256" key="3">
    <source>
        <dbReference type="ARBA" id="ARBA00022491"/>
    </source>
</evidence>
<evidence type="ECO:0000256" key="2">
    <source>
        <dbReference type="ARBA" id="ARBA00022473"/>
    </source>
</evidence>
<dbReference type="SMART" id="SM00355">
    <property type="entry name" value="ZnF_C2H2"/>
    <property type="match status" value="4"/>
</dbReference>
<comment type="similarity">
    <text evidence="1">Belongs to the teashirt C2H2-type zinc-finger protein family.</text>
</comment>
<feature type="compositionally biased region" description="Low complexity" evidence="12">
    <location>
        <begin position="412"/>
        <end position="431"/>
    </location>
</feature>
<feature type="compositionally biased region" description="Basic and acidic residues" evidence="12">
    <location>
        <begin position="96"/>
        <end position="108"/>
    </location>
</feature>
<keyword evidence="10" id="KW-0804">Transcription</keyword>
<feature type="compositionally biased region" description="Low complexity" evidence="12">
    <location>
        <begin position="680"/>
        <end position="692"/>
    </location>
</feature>
<evidence type="ECO:0000256" key="8">
    <source>
        <dbReference type="ARBA" id="ARBA00023015"/>
    </source>
</evidence>
<feature type="compositionally biased region" description="Acidic residues" evidence="12">
    <location>
        <begin position="22"/>
        <end position="41"/>
    </location>
</feature>
<sequence>MRSKSVPVNLLIRKIHTALGEGGEEGSPEEGDDKLEGEEEAGSMTPTSTSPAPAEDDGQSPPPGGVPLSPTSPRSINEDSTLIREPSSRCQSRNSADSESRCPSGESERMLAERAALLHGVPLGAALSPVGVALPPSIPAGLLPSQSAAMAAYINAAAAAAVQSHRLMMTSPLPGGFSRAPVSPLISSSSSPPGLHHNDLSPNAEGILDFSRKHKNEDSDTDIMNLSKPDTPPSGEGTPLDLSVSSRKRTSDEPLHQPPQRKPKIEFKPTIPPWPPGLGAQHLPYFAAAVAAAGLSPKNNPAELWNGKIKHTPPAPSEATKALEKMSELSKIGGEDLFRTMASSVPGNSTSNRHSAWQSHWLNKGAEQAKDVLKCVWCKQSFPSLAALTTHMKEAKHCGVNVPVPPMQSAIPSQSQMTSPSNTSTSSTSSSKPNQDLNMLIKETMPLPRKLVRGQDVWLGKGAEQTRQILKCMWCGQSFRSLAEMTSHMQQTQHYTNIISQEQIISWRSTDDPKGSGSGASNNQTPPGGTSSHVSAVLTCKVCDQAFSSLKELSNHMVKNSHYKEHIMRSITESGGRRRQTREKRKKSLPVRKLLELERAQHDFKNGESATTLLEKLRDSSGAGRITCEKCGNKIETTLFVDHIRQCVGGISTNQRNFLKSALMTNNVILPPESPESTKIKTPSSEKSPSPTQRSPSVSEKESANIPSSTETNNGSSPSVLNAIEKLIEKSFDSRSRQNPAGFPAHGHTQAPIGSSILKRLGIDESVDYTKPLVDPQTMNLLRSYHHQQSHYNRRERSGSESSSMSERGSSRVDSLTPERKMEPPGIPTTPRSTPDIKREKSPFIEKHTNILNTTEDLVKVKKEIDEDVNTENIDSVKIKKEKDEEHEEDERQSYSNGEVNNKDEENKSHTLSPQAQPPTSPCRNSSSPASSDRSGTPRSTTSDRKSGGGSLGALSSMFDNLSGANSSGDNAAASGNKKGSSHPLAALQKLCDKTETHNTSSRTHSATVTSANIPSTTPNSASGGGTTPGAILAFSWACNDAVMTQDSIMKCAFCDTPFISKGAYRHHLSKMHFVKDGVIPDPVTLKSSASTSSSSNNSVGVPLKGTSVLPGGSSSAAPPKSPTTGAPGFEESPHSKFLKYTELAKQLSSKYV</sequence>
<keyword evidence="9" id="KW-0238">DNA-binding</keyword>
<evidence type="ECO:0000256" key="6">
    <source>
        <dbReference type="ARBA" id="ARBA00022771"/>
    </source>
</evidence>
<dbReference type="GO" id="GO:0008270">
    <property type="term" value="F:zinc ion binding"/>
    <property type="evidence" value="ECO:0007669"/>
    <property type="project" value="UniProtKB-KW"/>
</dbReference>
<evidence type="ECO:0000256" key="1">
    <source>
        <dbReference type="ARBA" id="ARBA00007158"/>
    </source>
</evidence>
<reference evidence="14" key="1">
    <citation type="submission" date="2022-01" db="EMBL/GenBank/DDBJ databases">
        <authorList>
            <person name="King R."/>
        </authorList>
    </citation>
    <scope>NUCLEOTIDE SEQUENCE</scope>
</reference>
<proteinExistence type="inferred from homology"/>
<feature type="compositionally biased region" description="Low complexity" evidence="12">
    <location>
        <begin position="182"/>
        <end position="193"/>
    </location>
</feature>
<feature type="compositionally biased region" description="Low complexity" evidence="12">
    <location>
        <begin position="1111"/>
        <end position="1129"/>
    </location>
</feature>
<keyword evidence="2" id="KW-0217">Developmental protein</keyword>
<dbReference type="InterPro" id="IPR027008">
    <property type="entry name" value="Teashirt_fam"/>
</dbReference>
<evidence type="ECO:0000256" key="9">
    <source>
        <dbReference type="ARBA" id="ARBA00023125"/>
    </source>
</evidence>
<dbReference type="AlphaFoldDB" id="A0A9P0DFW5"/>
<feature type="region of interest" description="Disordered" evidence="12">
    <location>
        <begin position="878"/>
        <end position="1025"/>
    </location>
</feature>
<dbReference type="OrthoDB" id="5815793at2759"/>
<evidence type="ECO:0000256" key="4">
    <source>
        <dbReference type="ARBA" id="ARBA00022723"/>
    </source>
</evidence>
<feature type="region of interest" description="Disordered" evidence="12">
    <location>
        <begin position="508"/>
        <end position="532"/>
    </location>
</feature>
<dbReference type="Proteomes" id="UP001152799">
    <property type="component" value="Chromosome 1"/>
</dbReference>
<dbReference type="Pfam" id="PF12756">
    <property type="entry name" value="zf-C2H2_2"/>
    <property type="match status" value="2"/>
</dbReference>
<feature type="compositionally biased region" description="Low complexity" evidence="12">
    <location>
        <begin position="953"/>
        <end position="977"/>
    </location>
</feature>
<keyword evidence="7" id="KW-0862">Zinc</keyword>
<gene>
    <name evidence="14" type="ORF">CEUTPL_LOCUS1303</name>
</gene>
<protein>
    <recommendedName>
        <fullName evidence="13">C2H2-type domain-containing protein</fullName>
    </recommendedName>
</protein>
<feature type="region of interest" description="Disordered" evidence="12">
    <location>
        <begin position="669"/>
        <end position="719"/>
    </location>
</feature>
<keyword evidence="8" id="KW-0805">Transcription regulation</keyword>
<dbReference type="InterPro" id="IPR013087">
    <property type="entry name" value="Znf_C2H2_type"/>
</dbReference>
<keyword evidence="5" id="KW-0677">Repeat</keyword>
<keyword evidence="4" id="KW-0479">Metal-binding</keyword>
<feature type="region of interest" description="Disordered" evidence="12">
    <location>
        <begin position="786"/>
        <end position="849"/>
    </location>
</feature>
<feature type="domain" description="C2H2-type" evidence="13">
    <location>
        <begin position="1052"/>
        <end position="1073"/>
    </location>
</feature>
<evidence type="ECO:0000256" key="10">
    <source>
        <dbReference type="ARBA" id="ARBA00023163"/>
    </source>
</evidence>
<dbReference type="PANTHER" id="PTHR12487">
    <property type="entry name" value="TEASHIRT-RELATED"/>
    <property type="match status" value="1"/>
</dbReference>
<feature type="domain" description="C2H2-type" evidence="13">
    <location>
        <begin position="472"/>
        <end position="494"/>
    </location>
</feature>
<feature type="region of interest" description="Disordered" evidence="12">
    <location>
        <begin position="406"/>
        <end position="435"/>
    </location>
</feature>
<feature type="domain" description="C2H2-type" evidence="13">
    <location>
        <begin position="375"/>
        <end position="397"/>
    </location>
</feature>
<feature type="region of interest" description="Disordered" evidence="12">
    <location>
        <begin position="569"/>
        <end position="588"/>
    </location>
</feature>
<feature type="compositionally biased region" description="Low complexity" evidence="12">
    <location>
        <begin position="922"/>
        <end position="935"/>
    </location>
</feature>
<dbReference type="GO" id="GO:0000981">
    <property type="term" value="F:DNA-binding transcription factor activity, RNA polymerase II-specific"/>
    <property type="evidence" value="ECO:0007669"/>
    <property type="project" value="TreeGrafter"/>
</dbReference>
<keyword evidence="6" id="KW-0863">Zinc-finger</keyword>